<evidence type="ECO:0000313" key="3">
    <source>
        <dbReference type="Proteomes" id="UP001168877"/>
    </source>
</evidence>
<evidence type="ECO:0000313" key="2">
    <source>
        <dbReference type="EMBL" id="KAK0601334.1"/>
    </source>
</evidence>
<dbReference type="Proteomes" id="UP001168877">
    <property type="component" value="Unassembled WGS sequence"/>
</dbReference>
<keyword evidence="3" id="KW-1185">Reference proteome</keyword>
<accession>A0AA39T546</accession>
<dbReference type="EMBL" id="JAUESC010000003">
    <property type="protein sequence ID" value="KAK0601334.1"/>
    <property type="molecule type" value="Genomic_DNA"/>
</dbReference>
<name>A0AA39T546_ACESA</name>
<evidence type="ECO:0000256" key="1">
    <source>
        <dbReference type="SAM" id="MobiDB-lite"/>
    </source>
</evidence>
<reference evidence="2" key="1">
    <citation type="journal article" date="2022" name="Plant J.">
        <title>Strategies of tolerance reflected in two North American maple genomes.</title>
        <authorList>
            <person name="McEvoy S.L."/>
            <person name="Sezen U.U."/>
            <person name="Trouern-Trend A."/>
            <person name="McMahon S.M."/>
            <person name="Schaberg P.G."/>
            <person name="Yang J."/>
            <person name="Wegrzyn J.L."/>
            <person name="Swenson N.G."/>
        </authorList>
    </citation>
    <scope>NUCLEOTIDE SEQUENCE</scope>
    <source>
        <strain evidence="2">NS2018</strain>
    </source>
</reference>
<feature type="region of interest" description="Disordered" evidence="1">
    <location>
        <begin position="160"/>
        <end position="197"/>
    </location>
</feature>
<proteinExistence type="predicted"/>
<feature type="compositionally biased region" description="Basic and acidic residues" evidence="1">
    <location>
        <begin position="161"/>
        <end position="179"/>
    </location>
</feature>
<organism evidence="2 3">
    <name type="scientific">Acer saccharum</name>
    <name type="common">Sugar maple</name>
    <dbReference type="NCBI Taxonomy" id="4024"/>
    <lineage>
        <taxon>Eukaryota</taxon>
        <taxon>Viridiplantae</taxon>
        <taxon>Streptophyta</taxon>
        <taxon>Embryophyta</taxon>
        <taxon>Tracheophyta</taxon>
        <taxon>Spermatophyta</taxon>
        <taxon>Magnoliopsida</taxon>
        <taxon>eudicotyledons</taxon>
        <taxon>Gunneridae</taxon>
        <taxon>Pentapetalae</taxon>
        <taxon>rosids</taxon>
        <taxon>malvids</taxon>
        <taxon>Sapindales</taxon>
        <taxon>Sapindaceae</taxon>
        <taxon>Hippocastanoideae</taxon>
        <taxon>Acereae</taxon>
        <taxon>Acer</taxon>
    </lineage>
</organism>
<reference evidence="2" key="2">
    <citation type="submission" date="2023-06" db="EMBL/GenBank/DDBJ databases">
        <authorList>
            <person name="Swenson N.G."/>
            <person name="Wegrzyn J.L."/>
            <person name="Mcevoy S.L."/>
        </authorList>
    </citation>
    <scope>NUCLEOTIDE SEQUENCE</scope>
    <source>
        <strain evidence="2">NS2018</strain>
        <tissue evidence="2">Leaf</tissue>
    </source>
</reference>
<gene>
    <name evidence="2" type="ORF">LWI29_023248</name>
</gene>
<protein>
    <submittedName>
        <fullName evidence="2">Uncharacterized protein</fullName>
    </submittedName>
</protein>
<dbReference type="AlphaFoldDB" id="A0AA39T546"/>
<comment type="caution">
    <text evidence="2">The sequence shown here is derived from an EMBL/GenBank/DDBJ whole genome shotgun (WGS) entry which is preliminary data.</text>
</comment>
<sequence>MKRGRLANFLDEMRTRRFLHRPHRHVDCFWLQSRHPAAPPNHSPLSLRLLPATSIAGMANVVKVVKDHQIPKPQGQDKIGRFLSNFTKFTVDSAVNVSFKGVNGGKKVYQFVEERLKNQPPLFCLNAEKKLEPVEEMQAKMEEMHEGMNILKQQNNTSVKLAEESQIQKKKIPNEEGYKGSDLPETNQKRVFIRSRL</sequence>